<evidence type="ECO:0000256" key="2">
    <source>
        <dbReference type="ARBA" id="ARBA00009387"/>
    </source>
</evidence>
<dbReference type="PhylomeDB" id="Q2RXS3"/>
<dbReference type="CDD" id="cd13401">
    <property type="entry name" value="Slt70-like"/>
    <property type="match status" value="1"/>
</dbReference>
<feature type="chain" id="PRO_5004214922" evidence="4">
    <location>
        <begin position="29"/>
        <end position="574"/>
    </location>
</feature>
<dbReference type="RefSeq" id="WP_011388020.1">
    <property type="nucleotide sequence ID" value="NC_007643.1"/>
</dbReference>
<dbReference type="PANTHER" id="PTHR37423:SF2">
    <property type="entry name" value="MEMBRANE-BOUND LYTIC MUREIN TRANSGLYCOSYLASE C"/>
    <property type="match status" value="1"/>
</dbReference>
<name>Q2RXS3_RHORT</name>
<dbReference type="eggNOG" id="COG0741">
    <property type="taxonomic scope" value="Bacteria"/>
</dbReference>
<dbReference type="Proteomes" id="UP000001929">
    <property type="component" value="Chromosome"/>
</dbReference>
<proteinExistence type="inferred from homology"/>
<dbReference type="EMBL" id="CP000230">
    <property type="protein sequence ID" value="ABC21072.1"/>
    <property type="molecule type" value="Genomic_DNA"/>
</dbReference>
<dbReference type="GO" id="GO:0004553">
    <property type="term" value="F:hydrolase activity, hydrolyzing O-glycosyl compounds"/>
    <property type="evidence" value="ECO:0007669"/>
    <property type="project" value="InterPro"/>
</dbReference>
<keyword evidence="3 4" id="KW-0732">Signal</keyword>
<dbReference type="InterPro" id="IPR011990">
    <property type="entry name" value="TPR-like_helical_dom_sf"/>
</dbReference>
<evidence type="ECO:0000313" key="6">
    <source>
        <dbReference type="EMBL" id="ABC21072.1"/>
    </source>
</evidence>
<feature type="signal peptide" evidence="4">
    <location>
        <begin position="1"/>
        <end position="28"/>
    </location>
</feature>
<evidence type="ECO:0000256" key="3">
    <source>
        <dbReference type="ARBA" id="ARBA00022729"/>
    </source>
</evidence>
<dbReference type="PATRIC" id="fig|269796.9.peg.321"/>
<evidence type="ECO:0000259" key="5">
    <source>
        <dbReference type="Pfam" id="PF01464"/>
    </source>
</evidence>
<dbReference type="PANTHER" id="PTHR37423">
    <property type="entry name" value="SOLUBLE LYTIC MUREIN TRANSGLYCOSYLASE-RELATED"/>
    <property type="match status" value="1"/>
</dbReference>
<dbReference type="SUPFAM" id="SSF48435">
    <property type="entry name" value="Bacterial muramidases"/>
    <property type="match status" value="1"/>
</dbReference>
<dbReference type="Gene3D" id="1.25.40.10">
    <property type="entry name" value="Tetratricopeptide repeat domain"/>
    <property type="match status" value="1"/>
</dbReference>
<evidence type="ECO:0000313" key="7">
    <source>
        <dbReference type="Proteomes" id="UP000001929"/>
    </source>
</evidence>
<dbReference type="HOGENOM" id="CLU_020668_0_0_5"/>
<comment type="similarity">
    <text evidence="2">Belongs to the virb1 family.</text>
</comment>
<dbReference type="AlphaFoldDB" id="Q2RXS3"/>
<feature type="domain" description="Transglycosylase SLT" evidence="5">
    <location>
        <begin position="410"/>
        <end position="512"/>
    </location>
</feature>
<gene>
    <name evidence="6" type="ordered locus">Rru_A0267</name>
</gene>
<accession>Q2RXS3</accession>
<dbReference type="GO" id="GO:0042597">
    <property type="term" value="C:periplasmic space"/>
    <property type="evidence" value="ECO:0007669"/>
    <property type="project" value="InterPro"/>
</dbReference>
<dbReference type="EnsemblBacteria" id="ABC21072">
    <property type="protein sequence ID" value="ABC21072"/>
    <property type="gene ID" value="Rru_A0267"/>
</dbReference>
<reference evidence="6 7" key="1">
    <citation type="journal article" date="2011" name="Stand. Genomic Sci.">
        <title>Complete genome sequence of Rhodospirillum rubrum type strain (S1).</title>
        <authorList>
            <person name="Munk A.C."/>
            <person name="Copeland A."/>
            <person name="Lucas S."/>
            <person name="Lapidus A."/>
            <person name="Del Rio T.G."/>
            <person name="Barry K."/>
            <person name="Detter J.C."/>
            <person name="Hammon N."/>
            <person name="Israni S."/>
            <person name="Pitluck S."/>
            <person name="Brettin T."/>
            <person name="Bruce D."/>
            <person name="Han C."/>
            <person name="Tapia R."/>
            <person name="Gilna P."/>
            <person name="Schmutz J."/>
            <person name="Larimer F."/>
            <person name="Land M."/>
            <person name="Kyrpides N.C."/>
            <person name="Mavromatis K."/>
            <person name="Richardson P."/>
            <person name="Rohde M."/>
            <person name="Goker M."/>
            <person name="Klenk H.P."/>
            <person name="Zhang Y."/>
            <person name="Roberts G.P."/>
            <person name="Reslewic S."/>
            <person name="Schwartz D.C."/>
        </authorList>
    </citation>
    <scope>NUCLEOTIDE SEQUENCE [LARGE SCALE GENOMIC DNA]</scope>
    <source>
        <strain evidence="7">ATCC 11170 / ATH 1.1.1 / DSM 467 / LMG 4362 / NCIMB 8255 / S1</strain>
    </source>
</reference>
<dbReference type="KEGG" id="rru:Rru_A0267"/>
<dbReference type="SUPFAM" id="SSF53955">
    <property type="entry name" value="Lysozyme-like"/>
    <property type="match status" value="1"/>
</dbReference>
<protein>
    <submittedName>
        <fullName evidence="6">Lytic transglycosylase, catalytic</fullName>
    </submittedName>
</protein>
<dbReference type="Pfam" id="PF01464">
    <property type="entry name" value="SLT"/>
    <property type="match status" value="1"/>
</dbReference>
<dbReference type="Gene3D" id="1.10.530.10">
    <property type="match status" value="1"/>
</dbReference>
<evidence type="ECO:0000256" key="1">
    <source>
        <dbReference type="ARBA" id="ARBA00007734"/>
    </source>
</evidence>
<dbReference type="InterPro" id="IPR023346">
    <property type="entry name" value="Lysozyme-like_dom_sf"/>
</dbReference>
<evidence type="ECO:0000256" key="4">
    <source>
        <dbReference type="SAM" id="SignalP"/>
    </source>
</evidence>
<comment type="similarity">
    <text evidence="1">Belongs to the transglycosylase Slt family.</text>
</comment>
<keyword evidence="7" id="KW-1185">Reference proteome</keyword>
<dbReference type="CAZy" id="GH23">
    <property type="family name" value="Glycoside Hydrolase Family 23"/>
</dbReference>
<sequence length="574" mass="62562">MGMFPVGRWVRTVALGCCLMAGAGSAAAKPPGAVLGQADVARYRTIFALQDKGLWSDADREILGLEDPLLMGHVRYQRLMHPTAYRANADELRTWLATYVDHPCGQRLLRLAQRRGVAPPIDPDAPLFGDLGSGEVGDGPGWGLEGVYPPGQRPTAQERWEIFLQALGAGQTLRMKELITGARNGVLADIDQDRMKAALAFAYFVEGRDEWAIAWAREAIARSGKRLPIAHWAGGLALWRSGKPAEALGHFEEVIRAPGASPWLRSAGAFWAARSALRARHPERVSLLLERAAAEPRTFYGLVALRALGRPMPFSWNAPKLSERAWERLERLPGARRAMALVQIGRSREAAEELTPLYAAAGPELRDALLGATLALGLPTLALDIGRTDPRAGDVARFPLPPWSPDVGWSLDRALIYAFARQESAFDPQAVSPAGALGLMQLMPATASHVAGDRALADAEGGEVLFQPTVNLSLGQAYLAELLASSQIRGNLFFLATAYNSGPGRLAGWLREGRYDEDPLLFIESIGSRETRLFIERVLTNYWAYRSRLDQSLSSLDAVAAGDWPRYQAAKPAR</sequence>
<dbReference type="InterPro" id="IPR008258">
    <property type="entry name" value="Transglycosylase_SLT_dom_1"/>
</dbReference>
<organism evidence="6 7">
    <name type="scientific">Rhodospirillum rubrum (strain ATCC 11170 / ATH 1.1.1 / DSM 467 / LMG 4362 / NCIMB 8255 / S1)</name>
    <dbReference type="NCBI Taxonomy" id="269796"/>
    <lineage>
        <taxon>Bacteria</taxon>
        <taxon>Pseudomonadati</taxon>
        <taxon>Pseudomonadota</taxon>
        <taxon>Alphaproteobacteria</taxon>
        <taxon>Rhodospirillales</taxon>
        <taxon>Rhodospirillaceae</taxon>
        <taxon>Rhodospirillum</taxon>
    </lineage>
</organism>
<dbReference type="STRING" id="269796.Rru_A0267"/>
<dbReference type="InterPro" id="IPR008939">
    <property type="entry name" value="Lytic_TGlycosylase_superhlx_U"/>
</dbReference>